<evidence type="ECO:0000256" key="1">
    <source>
        <dbReference type="SAM" id="MobiDB-lite"/>
    </source>
</evidence>
<reference evidence="3" key="1">
    <citation type="journal article" date="2022" name="Int. J. Mol. Sci.">
        <title>Draft Genome of Tanacetum Coccineum: Genomic Comparison of Closely Related Tanacetum-Family Plants.</title>
        <authorList>
            <person name="Yamashiro T."/>
            <person name="Shiraishi A."/>
            <person name="Nakayama K."/>
            <person name="Satake H."/>
        </authorList>
    </citation>
    <scope>NUCLEOTIDE SEQUENCE</scope>
</reference>
<dbReference type="Pfam" id="PF13976">
    <property type="entry name" value="gag_pre-integrs"/>
    <property type="match status" value="1"/>
</dbReference>
<feature type="domain" description="GAG-pre-integrase" evidence="2">
    <location>
        <begin position="73"/>
        <end position="125"/>
    </location>
</feature>
<evidence type="ECO:0000313" key="3">
    <source>
        <dbReference type="EMBL" id="GJT81234.1"/>
    </source>
</evidence>
<protein>
    <submittedName>
        <fullName evidence="3">Integrase, catalytic region, zinc finger, CCHC-type containing protein</fullName>
    </submittedName>
</protein>
<reference evidence="3" key="2">
    <citation type="submission" date="2022-01" db="EMBL/GenBank/DDBJ databases">
        <authorList>
            <person name="Yamashiro T."/>
            <person name="Shiraishi A."/>
            <person name="Satake H."/>
            <person name="Nakayama K."/>
        </authorList>
    </citation>
    <scope>NUCLEOTIDE SEQUENCE</scope>
</reference>
<organism evidence="3 4">
    <name type="scientific">Tanacetum coccineum</name>
    <dbReference type="NCBI Taxonomy" id="301880"/>
    <lineage>
        <taxon>Eukaryota</taxon>
        <taxon>Viridiplantae</taxon>
        <taxon>Streptophyta</taxon>
        <taxon>Embryophyta</taxon>
        <taxon>Tracheophyta</taxon>
        <taxon>Spermatophyta</taxon>
        <taxon>Magnoliopsida</taxon>
        <taxon>eudicotyledons</taxon>
        <taxon>Gunneridae</taxon>
        <taxon>Pentapetalae</taxon>
        <taxon>asterids</taxon>
        <taxon>campanulids</taxon>
        <taxon>Asterales</taxon>
        <taxon>Asteraceae</taxon>
        <taxon>Asteroideae</taxon>
        <taxon>Anthemideae</taxon>
        <taxon>Anthemidinae</taxon>
        <taxon>Tanacetum</taxon>
    </lineage>
</organism>
<dbReference type="Proteomes" id="UP001151760">
    <property type="component" value="Unassembled WGS sequence"/>
</dbReference>
<comment type="caution">
    <text evidence="3">The sequence shown here is derived from an EMBL/GenBank/DDBJ whole genome shotgun (WGS) entry which is preliminary data.</text>
</comment>
<proteinExistence type="predicted"/>
<evidence type="ECO:0000313" key="4">
    <source>
        <dbReference type="Proteomes" id="UP001151760"/>
    </source>
</evidence>
<gene>
    <name evidence="3" type="ORF">Tco_1055576</name>
</gene>
<sequence>MGTMRFGNDQFASILGYGDLVQGNVMIKKVYYIECLNHNLFSVGQLCDADLEVAFRKSTCFETSSPTIICFMEKAAPTHSWLWHRILSHLNFDTINLLSKNDIVNGLPKFKYVKDKMCSSCELVKEKRSTFKTKIVPSSKGRLGLAPQQQQASDYDNSSTMPQLQNVSPPTDTSDPSLQDVDLLFSPMYEEYFTAGNQSVSKSFALSDNLQQHDTQPTLNVQPTSELIIPLTNVNAEENNNNQAKNALFEAYDFINPFAPLGPEAAESSSCNIETLNMHTFYQRHHFNYHWTKDHPQEQVCKNLSKPVQTRRQLATDPEMCMFVLTVSTAELTNIKEAMLDHAWIEAMLEEFINSIDSKSGNLLTNHLDRQ</sequence>
<evidence type="ECO:0000259" key="2">
    <source>
        <dbReference type="Pfam" id="PF13976"/>
    </source>
</evidence>
<feature type="compositionally biased region" description="Polar residues" evidence="1">
    <location>
        <begin position="147"/>
        <end position="177"/>
    </location>
</feature>
<accession>A0ABQ5H0C7</accession>
<name>A0ABQ5H0C7_9ASTR</name>
<dbReference type="EMBL" id="BQNB010019064">
    <property type="protein sequence ID" value="GJT81234.1"/>
    <property type="molecule type" value="Genomic_DNA"/>
</dbReference>
<keyword evidence="4" id="KW-1185">Reference proteome</keyword>
<feature type="region of interest" description="Disordered" evidence="1">
    <location>
        <begin position="140"/>
        <end position="179"/>
    </location>
</feature>
<dbReference type="InterPro" id="IPR025724">
    <property type="entry name" value="GAG-pre-integrase_dom"/>
</dbReference>